<dbReference type="AlphaFoldDB" id="A0A6H2DMM1"/>
<name>A0A6H2DMM1_9SPHN</name>
<feature type="domain" description="J" evidence="2">
    <location>
        <begin position="86"/>
        <end position="145"/>
    </location>
</feature>
<evidence type="ECO:0000313" key="3">
    <source>
        <dbReference type="EMBL" id="QJB69630.1"/>
    </source>
</evidence>
<dbReference type="Gene3D" id="1.10.287.110">
    <property type="entry name" value="DnaJ domain"/>
    <property type="match status" value="1"/>
</dbReference>
<reference evidence="3 4" key="1">
    <citation type="submission" date="2020-04" db="EMBL/GenBank/DDBJ databases">
        <title>Genome sequence for Sphingorhabdus sp. strain M1.</title>
        <authorList>
            <person name="Park S.-J."/>
        </authorList>
    </citation>
    <scope>NUCLEOTIDE SEQUENCE [LARGE SCALE GENOMIC DNA]</scope>
    <source>
        <strain evidence="3 4">JK6</strain>
    </source>
</reference>
<dbReference type="InterPro" id="IPR036869">
    <property type="entry name" value="J_dom_sf"/>
</dbReference>
<feature type="transmembrane region" description="Helical" evidence="1">
    <location>
        <begin position="45"/>
        <end position="67"/>
    </location>
</feature>
<dbReference type="InterPro" id="IPR001623">
    <property type="entry name" value="DnaJ_domain"/>
</dbReference>
<dbReference type="EMBL" id="CP051217">
    <property type="protein sequence ID" value="QJB69630.1"/>
    <property type="molecule type" value="Genomic_DNA"/>
</dbReference>
<dbReference type="Proteomes" id="UP000501600">
    <property type="component" value="Chromosome"/>
</dbReference>
<dbReference type="RefSeq" id="WP_168819787.1">
    <property type="nucleotide sequence ID" value="NZ_CP051217.1"/>
</dbReference>
<keyword evidence="4" id="KW-1185">Reference proteome</keyword>
<dbReference type="KEGG" id="phao:HF685_10350"/>
<keyword evidence="1" id="KW-0472">Membrane</keyword>
<keyword evidence="1" id="KW-0812">Transmembrane</keyword>
<evidence type="ECO:0000313" key="4">
    <source>
        <dbReference type="Proteomes" id="UP000501600"/>
    </source>
</evidence>
<keyword evidence="1" id="KW-1133">Transmembrane helix</keyword>
<proteinExistence type="predicted"/>
<dbReference type="SMART" id="SM00271">
    <property type="entry name" value="DnaJ"/>
    <property type="match status" value="1"/>
</dbReference>
<evidence type="ECO:0000259" key="2">
    <source>
        <dbReference type="PROSITE" id="PS50076"/>
    </source>
</evidence>
<protein>
    <submittedName>
        <fullName evidence="3">J domain-containing protein</fullName>
    </submittedName>
</protein>
<organism evidence="3 4">
    <name type="scientific">Parasphingorhabdus halotolerans</name>
    <dbReference type="NCBI Taxonomy" id="2725558"/>
    <lineage>
        <taxon>Bacteria</taxon>
        <taxon>Pseudomonadati</taxon>
        <taxon>Pseudomonadota</taxon>
        <taxon>Alphaproteobacteria</taxon>
        <taxon>Sphingomonadales</taxon>
        <taxon>Sphingomonadaceae</taxon>
        <taxon>Parasphingorhabdus</taxon>
    </lineage>
</organism>
<gene>
    <name evidence="3" type="ORF">HF685_10350</name>
</gene>
<sequence length="145" mass="15983">MTPILIIGGAIIAWLVFSGKAKTMTGNQWLALVVALLGANMLRGGNWIFGGSMLAGAAFLSGWRILIPAKSDKINVRKPRDFELDRARSLLGVSEDADRETIDAAWRDRLAEHHPGQGGDEQLAKQINRARDILLEQMEAQSRDY</sequence>
<dbReference type="CDD" id="cd06257">
    <property type="entry name" value="DnaJ"/>
    <property type="match status" value="1"/>
</dbReference>
<dbReference type="SUPFAM" id="SSF46565">
    <property type="entry name" value="Chaperone J-domain"/>
    <property type="match status" value="1"/>
</dbReference>
<evidence type="ECO:0000256" key="1">
    <source>
        <dbReference type="SAM" id="Phobius"/>
    </source>
</evidence>
<dbReference type="PROSITE" id="PS50076">
    <property type="entry name" value="DNAJ_2"/>
    <property type="match status" value="1"/>
</dbReference>
<accession>A0A6H2DMM1</accession>